<dbReference type="Proteomes" id="UP001348098">
    <property type="component" value="Unassembled WGS sequence"/>
</dbReference>
<protein>
    <submittedName>
        <fullName evidence="2">Uncharacterized protein</fullName>
    </submittedName>
</protein>
<reference evidence="2 3" key="1">
    <citation type="submission" date="2023-12" db="EMBL/GenBank/DDBJ databases">
        <title>novel species in genus Nocarida.</title>
        <authorList>
            <person name="Li Z."/>
        </authorList>
    </citation>
    <scope>NUCLEOTIDE SEQUENCE [LARGE SCALE GENOMIC DNA]</scope>
    <source>
        <strain evidence="2 3">CDC186</strain>
    </source>
</reference>
<dbReference type="EMBL" id="JAYKYQ010000009">
    <property type="protein sequence ID" value="MEB3512786.1"/>
    <property type="molecule type" value="Genomic_DNA"/>
</dbReference>
<gene>
    <name evidence="2" type="ORF">U3653_22375</name>
</gene>
<name>A0ABU6AZH6_9NOCA</name>
<proteinExistence type="predicted"/>
<evidence type="ECO:0000313" key="2">
    <source>
        <dbReference type="EMBL" id="MEB3512786.1"/>
    </source>
</evidence>
<feature type="compositionally biased region" description="Basic residues" evidence="1">
    <location>
        <begin position="44"/>
        <end position="67"/>
    </location>
</feature>
<feature type="compositionally biased region" description="Basic and acidic residues" evidence="1">
    <location>
        <begin position="85"/>
        <end position="96"/>
    </location>
</feature>
<feature type="region of interest" description="Disordered" evidence="1">
    <location>
        <begin position="41"/>
        <end position="96"/>
    </location>
</feature>
<accession>A0ABU6AZH6</accession>
<evidence type="ECO:0000256" key="1">
    <source>
        <dbReference type="SAM" id="MobiDB-lite"/>
    </source>
</evidence>
<dbReference type="RefSeq" id="WP_195081539.1">
    <property type="nucleotide sequence ID" value="NZ_JAYESH010000007.1"/>
</dbReference>
<evidence type="ECO:0000313" key="3">
    <source>
        <dbReference type="Proteomes" id="UP001348098"/>
    </source>
</evidence>
<sequence length="96" mass="10800">MTAVADVGAPELSWLDDRLLALDPDLEELFGEVDDILRGAQARWRPRPGRARPSNSRRPRQPPRLRGRRPEPAPATQRSPPARPLRLDGRPGVRAR</sequence>
<keyword evidence="3" id="KW-1185">Reference proteome</keyword>
<organism evidence="2 3">
    <name type="scientific">Nocardia implantans</name>
    <dbReference type="NCBI Taxonomy" id="3108168"/>
    <lineage>
        <taxon>Bacteria</taxon>
        <taxon>Bacillati</taxon>
        <taxon>Actinomycetota</taxon>
        <taxon>Actinomycetes</taxon>
        <taxon>Mycobacteriales</taxon>
        <taxon>Nocardiaceae</taxon>
        <taxon>Nocardia</taxon>
    </lineage>
</organism>
<comment type="caution">
    <text evidence="2">The sequence shown here is derived from an EMBL/GenBank/DDBJ whole genome shotgun (WGS) entry which is preliminary data.</text>
</comment>